<name>A0A645CNE1_9ZZZZ</name>
<evidence type="ECO:0000313" key="1">
    <source>
        <dbReference type="EMBL" id="MPM78451.1"/>
    </source>
</evidence>
<gene>
    <name evidence="1" type="ORF">SDC9_125462</name>
</gene>
<dbReference type="EMBL" id="VSSQ01028652">
    <property type="protein sequence ID" value="MPM78451.1"/>
    <property type="molecule type" value="Genomic_DNA"/>
</dbReference>
<proteinExistence type="predicted"/>
<accession>A0A645CNE1</accession>
<dbReference type="AlphaFoldDB" id="A0A645CNE1"/>
<comment type="caution">
    <text evidence="1">The sequence shown here is derived from an EMBL/GenBank/DDBJ whole genome shotgun (WGS) entry which is preliminary data.</text>
</comment>
<protein>
    <submittedName>
        <fullName evidence="1">Uncharacterized protein</fullName>
    </submittedName>
</protein>
<sequence length="73" mass="8536">MYGTPSHIDDFEFQGNRVTGIYLLINLRRIQYNVEMLTDVYCHRFGRSKRGCFHIVIGNIEVQKIASRLSIQC</sequence>
<reference evidence="1" key="1">
    <citation type="submission" date="2019-08" db="EMBL/GenBank/DDBJ databases">
        <authorList>
            <person name="Kucharzyk K."/>
            <person name="Murdoch R.W."/>
            <person name="Higgins S."/>
            <person name="Loffler F."/>
        </authorList>
    </citation>
    <scope>NUCLEOTIDE SEQUENCE</scope>
</reference>
<organism evidence="1">
    <name type="scientific">bioreactor metagenome</name>
    <dbReference type="NCBI Taxonomy" id="1076179"/>
    <lineage>
        <taxon>unclassified sequences</taxon>
        <taxon>metagenomes</taxon>
        <taxon>ecological metagenomes</taxon>
    </lineage>
</organism>